<dbReference type="RefSeq" id="WP_226392314.1">
    <property type="nucleotide sequence ID" value="NZ_JADCKB010000007.1"/>
</dbReference>
<evidence type="ECO:0000313" key="1">
    <source>
        <dbReference type="EMBL" id="MBE5039749.1"/>
    </source>
</evidence>
<comment type="caution">
    <text evidence="1">The sequence shown here is derived from an EMBL/GenBank/DDBJ whole genome shotgun (WGS) entry which is preliminary data.</text>
</comment>
<dbReference type="AlphaFoldDB" id="A0A9D5M321"/>
<keyword evidence="2" id="KW-1185">Reference proteome</keyword>
<dbReference type="Gene3D" id="3.20.20.210">
    <property type="match status" value="1"/>
</dbReference>
<evidence type="ECO:0000313" key="2">
    <source>
        <dbReference type="Proteomes" id="UP000806542"/>
    </source>
</evidence>
<dbReference type="InterPro" id="IPR038071">
    <property type="entry name" value="UROD/MetE-like_sf"/>
</dbReference>
<dbReference type="SUPFAM" id="SSF51726">
    <property type="entry name" value="UROD/MetE-like"/>
    <property type="match status" value="1"/>
</dbReference>
<reference evidence="1" key="1">
    <citation type="submission" date="2020-10" db="EMBL/GenBank/DDBJ databases">
        <title>ChiBAC.</title>
        <authorList>
            <person name="Zenner C."/>
            <person name="Hitch T.C.A."/>
            <person name="Clavel T."/>
        </authorList>
    </citation>
    <scope>NUCLEOTIDE SEQUENCE</scope>
    <source>
        <strain evidence="1">DSM 107454</strain>
    </source>
</reference>
<sequence length="61" mass="6979">MHFCGFVEPLLPYMVETGIDCLQVMEGKADMDPIRIYKQYGGKLSLMGELMCRLYIVATKM</sequence>
<dbReference type="EMBL" id="JADCKB010000007">
    <property type="protein sequence ID" value="MBE5039749.1"/>
    <property type="molecule type" value="Genomic_DNA"/>
</dbReference>
<name>A0A9D5M321_9FIRM</name>
<accession>A0A9D5M321</accession>
<organism evidence="1 2">
    <name type="scientific">Ructibacterium gallinarum</name>
    <dbReference type="NCBI Taxonomy" id="2779355"/>
    <lineage>
        <taxon>Bacteria</taxon>
        <taxon>Bacillati</taxon>
        <taxon>Bacillota</taxon>
        <taxon>Clostridia</taxon>
        <taxon>Eubacteriales</taxon>
        <taxon>Oscillospiraceae</taxon>
        <taxon>Ructibacterium</taxon>
    </lineage>
</organism>
<protein>
    <submittedName>
        <fullName evidence="1">Uncharacterized protein</fullName>
    </submittedName>
</protein>
<proteinExistence type="predicted"/>
<dbReference type="Proteomes" id="UP000806542">
    <property type="component" value="Unassembled WGS sequence"/>
</dbReference>
<gene>
    <name evidence="1" type="ORF">INF28_04640</name>
</gene>